<dbReference type="GO" id="GO:0003676">
    <property type="term" value="F:nucleic acid binding"/>
    <property type="evidence" value="ECO:0007669"/>
    <property type="project" value="InterPro"/>
</dbReference>
<keyword evidence="1" id="KW-0863">Zinc-finger</keyword>
<gene>
    <name evidence="3" type="ORF">ILUMI_16679</name>
</gene>
<keyword evidence="1" id="KW-0862">Zinc</keyword>
<sequence>MQIYLKAKGWFHIIQSQKGKDDKKESNNNEKAQAMIISSIDKTVLVHLMNCSTASEMWSKLVTLYEQKSTLSVYLLQQQFFDYKFKAKGVKDVSQKCYGCGSRNHIRVNCPQNADNNTNYVNRQINGYQPLRFQRGNQHLGNNNSQQHGYQYLEQQRGQYNGHGDDRGAQRGNH</sequence>
<accession>A0A8K0CLA8</accession>
<dbReference type="PROSITE" id="PS50158">
    <property type="entry name" value="ZF_CCHC"/>
    <property type="match status" value="1"/>
</dbReference>
<evidence type="ECO:0000313" key="3">
    <source>
        <dbReference type="EMBL" id="KAF2889494.1"/>
    </source>
</evidence>
<protein>
    <recommendedName>
        <fullName evidence="2">CCHC-type domain-containing protein</fullName>
    </recommendedName>
</protein>
<dbReference type="EMBL" id="VTPC01066135">
    <property type="protein sequence ID" value="KAF2889494.1"/>
    <property type="molecule type" value="Genomic_DNA"/>
</dbReference>
<comment type="caution">
    <text evidence="3">The sequence shown here is derived from an EMBL/GenBank/DDBJ whole genome shotgun (WGS) entry which is preliminary data.</text>
</comment>
<dbReference type="AlphaFoldDB" id="A0A8K0CLA8"/>
<dbReference type="Gene3D" id="4.10.60.10">
    <property type="entry name" value="Zinc finger, CCHC-type"/>
    <property type="match status" value="1"/>
</dbReference>
<dbReference type="OrthoDB" id="6779775at2759"/>
<organism evidence="3 4">
    <name type="scientific">Ignelater luminosus</name>
    <name type="common">Cucubano</name>
    <name type="synonym">Pyrophorus luminosus</name>
    <dbReference type="NCBI Taxonomy" id="2038154"/>
    <lineage>
        <taxon>Eukaryota</taxon>
        <taxon>Metazoa</taxon>
        <taxon>Ecdysozoa</taxon>
        <taxon>Arthropoda</taxon>
        <taxon>Hexapoda</taxon>
        <taxon>Insecta</taxon>
        <taxon>Pterygota</taxon>
        <taxon>Neoptera</taxon>
        <taxon>Endopterygota</taxon>
        <taxon>Coleoptera</taxon>
        <taxon>Polyphaga</taxon>
        <taxon>Elateriformia</taxon>
        <taxon>Elateroidea</taxon>
        <taxon>Elateridae</taxon>
        <taxon>Agrypninae</taxon>
        <taxon>Pyrophorini</taxon>
        <taxon>Ignelater</taxon>
    </lineage>
</organism>
<dbReference type="GO" id="GO:0008270">
    <property type="term" value="F:zinc ion binding"/>
    <property type="evidence" value="ECO:0007669"/>
    <property type="project" value="UniProtKB-KW"/>
</dbReference>
<proteinExistence type="predicted"/>
<reference evidence="3" key="1">
    <citation type="submission" date="2019-08" db="EMBL/GenBank/DDBJ databases">
        <title>The genome of the North American firefly Photinus pyralis.</title>
        <authorList>
            <consortium name="Photinus pyralis genome working group"/>
            <person name="Fallon T.R."/>
            <person name="Sander Lower S.E."/>
            <person name="Weng J.-K."/>
        </authorList>
    </citation>
    <scope>NUCLEOTIDE SEQUENCE</scope>
    <source>
        <strain evidence="3">TRF0915ILg1</strain>
        <tissue evidence="3">Whole body</tissue>
    </source>
</reference>
<keyword evidence="4" id="KW-1185">Reference proteome</keyword>
<keyword evidence="1" id="KW-0479">Metal-binding</keyword>
<dbReference type="InterPro" id="IPR001878">
    <property type="entry name" value="Znf_CCHC"/>
</dbReference>
<feature type="domain" description="CCHC-type" evidence="2">
    <location>
        <begin position="96"/>
        <end position="112"/>
    </location>
</feature>
<evidence type="ECO:0000256" key="1">
    <source>
        <dbReference type="PROSITE-ProRule" id="PRU00047"/>
    </source>
</evidence>
<name>A0A8K0CLA8_IGNLU</name>
<evidence type="ECO:0000259" key="2">
    <source>
        <dbReference type="PROSITE" id="PS50158"/>
    </source>
</evidence>
<dbReference type="Proteomes" id="UP000801492">
    <property type="component" value="Unassembled WGS sequence"/>
</dbReference>
<dbReference type="Pfam" id="PF14223">
    <property type="entry name" value="Retrotran_gag_2"/>
    <property type="match status" value="1"/>
</dbReference>
<evidence type="ECO:0000313" key="4">
    <source>
        <dbReference type="Proteomes" id="UP000801492"/>
    </source>
</evidence>